<dbReference type="Gene3D" id="3.40.190.10">
    <property type="entry name" value="Periplasmic binding protein-like II"/>
    <property type="match status" value="1"/>
</dbReference>
<dbReference type="PIRSF" id="PIRSF017082">
    <property type="entry name" value="YflP"/>
    <property type="match status" value="1"/>
</dbReference>
<organism evidence="2 3">
    <name type="scientific">Neoroseomonas lacus</name>
    <dbReference type="NCBI Taxonomy" id="287609"/>
    <lineage>
        <taxon>Bacteria</taxon>
        <taxon>Pseudomonadati</taxon>
        <taxon>Pseudomonadota</taxon>
        <taxon>Alphaproteobacteria</taxon>
        <taxon>Acetobacterales</taxon>
        <taxon>Acetobacteraceae</taxon>
        <taxon>Neoroseomonas</taxon>
    </lineage>
</organism>
<dbReference type="AlphaFoldDB" id="A0A917L3W6"/>
<dbReference type="InterPro" id="IPR042100">
    <property type="entry name" value="Bug_dom1"/>
</dbReference>
<dbReference type="Gene3D" id="3.40.190.150">
    <property type="entry name" value="Bordetella uptake gene, domain 1"/>
    <property type="match status" value="1"/>
</dbReference>
<reference evidence="2" key="2">
    <citation type="submission" date="2020-09" db="EMBL/GenBank/DDBJ databases">
        <authorList>
            <person name="Sun Q."/>
            <person name="Zhou Y."/>
        </authorList>
    </citation>
    <scope>NUCLEOTIDE SEQUENCE</scope>
    <source>
        <strain evidence="2">CGMCC 1.3617</strain>
    </source>
</reference>
<dbReference type="CDD" id="cd07012">
    <property type="entry name" value="PBP2_Bug_TTT"/>
    <property type="match status" value="1"/>
</dbReference>
<dbReference type="RefSeq" id="WP_188973537.1">
    <property type="nucleotide sequence ID" value="NZ_BMKW01000025.1"/>
</dbReference>
<sequence>MTSVPDNLTSGLARRRSLLASGALATGSAFLMPKATRAQTGFPSRPLRLVHAFAPGSGTDNTGRAIADRLSALLGQPVVVENRPGANMIIGTEYAARQPADGHTLIMVTLDNLGINPNVYRNPGYAVGDFDPLTLIGFLPLVLIGPAGSRFSSFEHMRRELSTARESAFFGTWGVGSVAHMYGELLRMETGVNLQFVPFAGAAPATTALLGGQIDFTLSSAFTSASQIRQGSVKAFAIGGDARHPELPDVPTFAELGFPKVSAVQWHGIAVRAGGNRAIIDRLYAALHQMLDEPETRTRLLRSGYSGIDGRTPDAFAGFIAEETRTWADVVRASGVTATR</sequence>
<evidence type="ECO:0000313" key="2">
    <source>
        <dbReference type="EMBL" id="GGJ43155.1"/>
    </source>
</evidence>
<name>A0A917L3W6_9PROT</name>
<dbReference type="PANTHER" id="PTHR42928:SF5">
    <property type="entry name" value="BLR1237 PROTEIN"/>
    <property type="match status" value="1"/>
</dbReference>
<dbReference type="InterPro" id="IPR005064">
    <property type="entry name" value="BUG"/>
</dbReference>
<comment type="caution">
    <text evidence="2">The sequence shown here is derived from an EMBL/GenBank/DDBJ whole genome shotgun (WGS) entry which is preliminary data.</text>
</comment>
<dbReference type="Proteomes" id="UP000661507">
    <property type="component" value="Unassembled WGS sequence"/>
</dbReference>
<reference evidence="2" key="1">
    <citation type="journal article" date="2014" name="Int. J. Syst. Evol. Microbiol.">
        <title>Complete genome sequence of Corynebacterium casei LMG S-19264T (=DSM 44701T), isolated from a smear-ripened cheese.</title>
        <authorList>
            <consortium name="US DOE Joint Genome Institute (JGI-PGF)"/>
            <person name="Walter F."/>
            <person name="Albersmeier A."/>
            <person name="Kalinowski J."/>
            <person name="Ruckert C."/>
        </authorList>
    </citation>
    <scope>NUCLEOTIDE SEQUENCE</scope>
    <source>
        <strain evidence="2">CGMCC 1.3617</strain>
    </source>
</reference>
<evidence type="ECO:0000256" key="1">
    <source>
        <dbReference type="ARBA" id="ARBA00006987"/>
    </source>
</evidence>
<dbReference type="Pfam" id="PF03401">
    <property type="entry name" value="TctC"/>
    <property type="match status" value="1"/>
</dbReference>
<gene>
    <name evidence="2" type="ORF">GCM10011320_58350</name>
</gene>
<accession>A0A917L3W6</accession>
<evidence type="ECO:0000313" key="3">
    <source>
        <dbReference type="Proteomes" id="UP000661507"/>
    </source>
</evidence>
<comment type="similarity">
    <text evidence="1">Belongs to the UPF0065 (bug) family.</text>
</comment>
<proteinExistence type="inferred from homology"/>
<dbReference type="PANTHER" id="PTHR42928">
    <property type="entry name" value="TRICARBOXYLATE-BINDING PROTEIN"/>
    <property type="match status" value="1"/>
</dbReference>
<dbReference type="SUPFAM" id="SSF53850">
    <property type="entry name" value="Periplasmic binding protein-like II"/>
    <property type="match status" value="1"/>
</dbReference>
<dbReference type="EMBL" id="BMKW01000025">
    <property type="protein sequence ID" value="GGJ43155.1"/>
    <property type="molecule type" value="Genomic_DNA"/>
</dbReference>
<protein>
    <submittedName>
        <fullName evidence="2">Exported protein</fullName>
    </submittedName>
</protein>
<keyword evidence="3" id="KW-1185">Reference proteome</keyword>